<dbReference type="AlphaFoldDB" id="A0A085N3I2"/>
<evidence type="ECO:0000259" key="1">
    <source>
        <dbReference type="Pfam" id="PF17921"/>
    </source>
</evidence>
<dbReference type="InterPro" id="IPR001888">
    <property type="entry name" value="Transposase_1"/>
</dbReference>
<gene>
    <name evidence="2" type="ORF">M514_07910</name>
</gene>
<dbReference type="PANTHER" id="PTHR46060:SF1">
    <property type="entry name" value="MARINER MOS1 TRANSPOSASE-LIKE PROTEIN"/>
    <property type="match status" value="1"/>
</dbReference>
<organism evidence="2">
    <name type="scientific">Trichuris suis</name>
    <name type="common">pig whipworm</name>
    <dbReference type="NCBI Taxonomy" id="68888"/>
    <lineage>
        <taxon>Eukaryota</taxon>
        <taxon>Metazoa</taxon>
        <taxon>Ecdysozoa</taxon>
        <taxon>Nematoda</taxon>
        <taxon>Enoplea</taxon>
        <taxon>Dorylaimia</taxon>
        <taxon>Trichinellida</taxon>
        <taxon>Trichuridae</taxon>
        <taxon>Trichuris</taxon>
    </lineage>
</organism>
<feature type="domain" description="Integrase zinc-binding" evidence="1">
    <location>
        <begin position="32"/>
        <end position="76"/>
    </location>
</feature>
<name>A0A085N3I2_9BILA</name>
<dbReference type="InterPro" id="IPR012337">
    <property type="entry name" value="RNaseH-like_sf"/>
</dbReference>
<dbReference type="Pfam" id="PF17921">
    <property type="entry name" value="Integrase_H2C2"/>
    <property type="match status" value="1"/>
</dbReference>
<sequence length="517" mass="59282">MLQRNGRSAHLPFQVKHPPILPKNHPFSIILVRQIHFDRGHSGVEDTLAEVRSRTWVTDLRALVRRVLSQCIPCRKQIGVPPKMQPSWLPPCRIQRLLCVFAQTGVDYFGPFYVSVRRSTVKRWICLFTCLAVRAIHVEVCHSLDADSFSAAFRRFTARRGMPQEHISNNGTNFVAGDRILREGIEKLNNSKVQEYMAAKGIQWHFIPPGAPNFEGSWERLIRSAKRAMATVFMGRTIGGVSGDQIHQRLVKVYKDDALSYSQVKFWASEFRRGRKSIQDEPRSGRPVDAASDENIAAIETMVLQNRRISIAELTARKEDFLRRIVTGDEVWLCHYDPETEQQSSQWKHVNSPRPKRARLEPRLGKILATIFWDAEGIILIDYMEDGGTITGKYYANLLLQLREEIKEKRRGKLSRKVLLLQDNSPAHRAKVALAAIQQCGFSQIDHPPNSLDFAPSDYFLFGNLKQHLRGTVFRNDNELKSAVQDYNSRDKNFFLNGLMNLKSRCEKCVEVEGQYI</sequence>
<dbReference type="EMBL" id="KL367562">
    <property type="protein sequence ID" value="KFD64028.1"/>
    <property type="molecule type" value="Genomic_DNA"/>
</dbReference>
<reference evidence="2" key="1">
    <citation type="journal article" date="2014" name="Nat. Genet.">
        <title>Genome and transcriptome of the porcine whipworm Trichuris suis.</title>
        <authorList>
            <person name="Jex A.R."/>
            <person name="Nejsum P."/>
            <person name="Schwarz E.M."/>
            <person name="Hu L."/>
            <person name="Young N.D."/>
            <person name="Hall R.S."/>
            <person name="Korhonen P.K."/>
            <person name="Liao S."/>
            <person name="Thamsborg S."/>
            <person name="Xia J."/>
            <person name="Xu P."/>
            <person name="Wang S."/>
            <person name="Scheerlinck J.P."/>
            <person name="Hofmann A."/>
            <person name="Sternberg P.W."/>
            <person name="Wang J."/>
            <person name="Gasser R.B."/>
        </authorList>
    </citation>
    <scope>NUCLEOTIDE SEQUENCE [LARGE SCALE GENOMIC DNA]</scope>
    <source>
        <strain evidence="2">DCEP-RM93F</strain>
    </source>
</reference>
<dbReference type="PANTHER" id="PTHR46060">
    <property type="entry name" value="MARINER MOS1 TRANSPOSASE-LIKE PROTEIN"/>
    <property type="match status" value="1"/>
</dbReference>
<dbReference type="InterPro" id="IPR052709">
    <property type="entry name" value="Transposase-MT_Hybrid"/>
</dbReference>
<dbReference type="Proteomes" id="UP000030758">
    <property type="component" value="Unassembled WGS sequence"/>
</dbReference>
<dbReference type="Pfam" id="PF01359">
    <property type="entry name" value="Transposase_1"/>
    <property type="match status" value="1"/>
</dbReference>
<dbReference type="SUPFAM" id="SSF53098">
    <property type="entry name" value="Ribonuclease H-like"/>
    <property type="match status" value="1"/>
</dbReference>
<dbReference type="GO" id="GO:0003676">
    <property type="term" value="F:nucleic acid binding"/>
    <property type="evidence" value="ECO:0007669"/>
    <property type="project" value="InterPro"/>
</dbReference>
<dbReference type="InterPro" id="IPR036397">
    <property type="entry name" value="RNaseH_sf"/>
</dbReference>
<dbReference type="Gene3D" id="3.30.420.10">
    <property type="entry name" value="Ribonuclease H-like superfamily/Ribonuclease H"/>
    <property type="match status" value="2"/>
</dbReference>
<dbReference type="InterPro" id="IPR041588">
    <property type="entry name" value="Integrase_H2C2"/>
</dbReference>
<protein>
    <recommendedName>
        <fullName evidence="1">Integrase zinc-binding domain-containing protein</fullName>
    </recommendedName>
</protein>
<accession>A0A085N3I2</accession>
<evidence type="ECO:0000313" key="2">
    <source>
        <dbReference type="EMBL" id="KFD64028.1"/>
    </source>
</evidence>
<proteinExistence type="predicted"/>